<evidence type="ECO:0000256" key="8">
    <source>
        <dbReference type="ARBA" id="ARBA00022490"/>
    </source>
</evidence>
<keyword evidence="10 16" id="KW-0328">Glycosyltransferase</keyword>
<comment type="similarity">
    <text evidence="4 16">Belongs to the ATP phosphoribosyltransferase family. Short subfamily.</text>
</comment>
<dbReference type="RefSeq" id="WP_188432039.1">
    <property type="nucleotide sequence ID" value="NZ_BMEX01000005.1"/>
</dbReference>
<dbReference type="PANTHER" id="PTHR21403">
    <property type="entry name" value="ATP PHOSPHORIBOSYLTRANSFERASE ATP-PRTASE"/>
    <property type="match status" value="1"/>
</dbReference>
<dbReference type="CDD" id="cd13595">
    <property type="entry name" value="PBP2_HisGs"/>
    <property type="match status" value="1"/>
</dbReference>
<dbReference type="SUPFAM" id="SSF53850">
    <property type="entry name" value="Periplasmic binding protein-like II"/>
    <property type="match status" value="1"/>
</dbReference>
<evidence type="ECO:0000256" key="3">
    <source>
        <dbReference type="ARBA" id="ARBA00004667"/>
    </source>
</evidence>
<gene>
    <name evidence="16 18" type="primary">hisG</name>
    <name evidence="18" type="ORF">GCM10007416_17590</name>
</gene>
<protein>
    <recommendedName>
        <fullName evidence="7 16">ATP phosphoribosyltransferase</fullName>
        <shortName evidence="16">ATP-PRT</shortName>
        <shortName evidence="16">ATP-PRTase</shortName>
        <ecNumber evidence="6 16">2.4.2.17</ecNumber>
    </recommendedName>
</protein>
<comment type="function">
    <text evidence="15 16">Catalyzes the condensation of ATP and 5-phosphoribose 1-diphosphate to form N'-(5'-phosphoribosyl)-ATP (PR-ATP). Has a crucial role in the pathway because the rate of histidine biosynthesis seems to be controlled primarily by regulation of HisG enzymatic activity.</text>
</comment>
<dbReference type="GO" id="GO:0016757">
    <property type="term" value="F:glycosyltransferase activity"/>
    <property type="evidence" value="ECO:0007669"/>
    <property type="project" value="UniProtKB-KW"/>
</dbReference>
<evidence type="ECO:0000256" key="11">
    <source>
        <dbReference type="ARBA" id="ARBA00022679"/>
    </source>
</evidence>
<keyword evidence="13 16" id="KW-0067">ATP-binding</keyword>
<keyword evidence="12 16" id="KW-0547">Nucleotide-binding</keyword>
<comment type="caution">
    <text evidence="18">The sequence shown here is derived from an EMBL/GenBank/DDBJ whole genome shotgun (WGS) entry which is preliminary data.</text>
</comment>
<evidence type="ECO:0000256" key="7">
    <source>
        <dbReference type="ARBA" id="ARBA00020998"/>
    </source>
</evidence>
<feature type="domain" description="ATP phosphoribosyltransferase catalytic" evidence="17">
    <location>
        <begin position="57"/>
        <end position="206"/>
    </location>
</feature>
<evidence type="ECO:0000313" key="18">
    <source>
        <dbReference type="EMBL" id="GGA44974.1"/>
    </source>
</evidence>
<evidence type="ECO:0000256" key="5">
    <source>
        <dbReference type="ARBA" id="ARBA00011496"/>
    </source>
</evidence>
<accession>A0ABQ1GJE7</accession>
<dbReference type="InterPro" id="IPR024893">
    <property type="entry name" value="ATP_PRibTrfase_HisG_short"/>
</dbReference>
<dbReference type="Proteomes" id="UP000617979">
    <property type="component" value="Unassembled WGS sequence"/>
</dbReference>
<organism evidence="18 19">
    <name type="scientific">Kroppenstedtia guangzhouensis</name>
    <dbReference type="NCBI Taxonomy" id="1274356"/>
    <lineage>
        <taxon>Bacteria</taxon>
        <taxon>Bacillati</taxon>
        <taxon>Bacillota</taxon>
        <taxon>Bacilli</taxon>
        <taxon>Bacillales</taxon>
        <taxon>Thermoactinomycetaceae</taxon>
        <taxon>Kroppenstedtia</taxon>
    </lineage>
</organism>
<evidence type="ECO:0000256" key="15">
    <source>
        <dbReference type="ARBA" id="ARBA00024861"/>
    </source>
</evidence>
<evidence type="ECO:0000256" key="2">
    <source>
        <dbReference type="ARBA" id="ARBA00004496"/>
    </source>
</evidence>
<evidence type="ECO:0000256" key="13">
    <source>
        <dbReference type="ARBA" id="ARBA00022840"/>
    </source>
</evidence>
<evidence type="ECO:0000313" key="19">
    <source>
        <dbReference type="Proteomes" id="UP000617979"/>
    </source>
</evidence>
<evidence type="ECO:0000256" key="6">
    <source>
        <dbReference type="ARBA" id="ARBA00011946"/>
    </source>
</evidence>
<evidence type="ECO:0000259" key="17">
    <source>
        <dbReference type="Pfam" id="PF01634"/>
    </source>
</evidence>
<comment type="subunit">
    <text evidence="5 16">Heteromultimer composed of HisG and HisZ subunits.</text>
</comment>
<comment type="domain">
    <text evidence="16">Lacks the C-terminal regulatory region which is replaced by HisZ.</text>
</comment>
<reference evidence="19" key="1">
    <citation type="journal article" date="2019" name="Int. J. Syst. Evol. Microbiol.">
        <title>The Global Catalogue of Microorganisms (GCM) 10K type strain sequencing project: providing services to taxonomists for standard genome sequencing and annotation.</title>
        <authorList>
            <consortium name="The Broad Institute Genomics Platform"/>
            <consortium name="The Broad Institute Genome Sequencing Center for Infectious Disease"/>
            <person name="Wu L."/>
            <person name="Ma J."/>
        </authorList>
    </citation>
    <scope>NUCLEOTIDE SEQUENCE [LARGE SCALE GENOMIC DNA]</scope>
    <source>
        <strain evidence="19">CGMCC 1.12404</strain>
    </source>
</reference>
<dbReference type="Gene3D" id="3.40.190.10">
    <property type="entry name" value="Periplasmic binding protein-like II"/>
    <property type="match status" value="2"/>
</dbReference>
<dbReference type="EC" id="2.4.2.17" evidence="6 16"/>
<evidence type="ECO:0000256" key="9">
    <source>
        <dbReference type="ARBA" id="ARBA00022605"/>
    </source>
</evidence>
<keyword evidence="9 16" id="KW-0028">Amino-acid biosynthesis</keyword>
<evidence type="ECO:0000256" key="16">
    <source>
        <dbReference type="HAMAP-Rule" id="MF_01018"/>
    </source>
</evidence>
<evidence type="ECO:0000256" key="14">
    <source>
        <dbReference type="ARBA" id="ARBA00023102"/>
    </source>
</evidence>
<dbReference type="InterPro" id="IPR013820">
    <property type="entry name" value="ATP_PRibTrfase_cat"/>
</dbReference>
<evidence type="ECO:0000256" key="12">
    <source>
        <dbReference type="ARBA" id="ARBA00022741"/>
    </source>
</evidence>
<dbReference type="EMBL" id="BMEX01000005">
    <property type="protein sequence ID" value="GGA44974.1"/>
    <property type="molecule type" value="Genomic_DNA"/>
</dbReference>
<name>A0ABQ1GJE7_9BACL</name>
<keyword evidence="11 16" id="KW-0808">Transferase</keyword>
<keyword evidence="19" id="KW-1185">Reference proteome</keyword>
<keyword evidence="8 16" id="KW-0963">Cytoplasm</keyword>
<dbReference type="InterPro" id="IPR018198">
    <property type="entry name" value="ATP_PRibTrfase_CS"/>
</dbReference>
<evidence type="ECO:0000256" key="10">
    <source>
        <dbReference type="ARBA" id="ARBA00022676"/>
    </source>
</evidence>
<dbReference type="Pfam" id="PF01634">
    <property type="entry name" value="HisG"/>
    <property type="match status" value="1"/>
</dbReference>
<dbReference type="PROSITE" id="PS01316">
    <property type="entry name" value="ATP_P_PHORIBOSYLTR"/>
    <property type="match status" value="1"/>
</dbReference>
<comment type="subcellular location">
    <subcellularLocation>
        <location evidence="2 16">Cytoplasm</location>
    </subcellularLocation>
</comment>
<proteinExistence type="inferred from homology"/>
<dbReference type="HAMAP" id="MF_01018">
    <property type="entry name" value="HisG_Short"/>
    <property type="match status" value="1"/>
</dbReference>
<evidence type="ECO:0000256" key="1">
    <source>
        <dbReference type="ARBA" id="ARBA00000915"/>
    </source>
</evidence>
<comment type="catalytic activity">
    <reaction evidence="1 16">
        <text>1-(5-phospho-beta-D-ribosyl)-ATP + diphosphate = 5-phospho-alpha-D-ribose 1-diphosphate + ATP</text>
        <dbReference type="Rhea" id="RHEA:18473"/>
        <dbReference type="ChEBI" id="CHEBI:30616"/>
        <dbReference type="ChEBI" id="CHEBI:33019"/>
        <dbReference type="ChEBI" id="CHEBI:58017"/>
        <dbReference type="ChEBI" id="CHEBI:73183"/>
        <dbReference type="EC" id="2.4.2.17"/>
    </reaction>
</comment>
<comment type="pathway">
    <text evidence="3 16">Amino-acid biosynthesis; L-histidine biosynthesis; L-histidine from 5-phospho-alpha-D-ribose 1-diphosphate: step 1/9.</text>
</comment>
<keyword evidence="14 16" id="KW-0368">Histidine biosynthesis</keyword>
<dbReference type="InterPro" id="IPR001348">
    <property type="entry name" value="ATP_PRibTrfase_HisG"/>
</dbReference>
<dbReference type="PANTHER" id="PTHR21403:SF8">
    <property type="entry name" value="ATP PHOSPHORIBOSYLTRANSFERASE"/>
    <property type="match status" value="1"/>
</dbReference>
<dbReference type="NCBIfam" id="TIGR00070">
    <property type="entry name" value="hisG"/>
    <property type="match status" value="1"/>
</dbReference>
<evidence type="ECO:0000256" key="4">
    <source>
        <dbReference type="ARBA" id="ARBA00009489"/>
    </source>
</evidence>
<sequence length="216" mass="23951">MGIDGRLTVAMPKGRIFRDALNLLGEAGLTLPRELVEDSRKLIVEVPGEDLSFLLVKPVDVPTCVEHGAADLGVVGKDVLLEEERDVYELLDLQISPCRLSLAGTTDWQPVLNPKVATKYPRIANRWFRKQGQQVEVICLNGSVELAPLTGLADRIVDIVSTGRTLRENGLVEMEEITRVTSRLIANRASYHLKSRQIGELYERLAQVVKEEGGLQ</sequence>